<dbReference type="GO" id="GO:0016020">
    <property type="term" value="C:membrane"/>
    <property type="evidence" value="ECO:0007669"/>
    <property type="project" value="TreeGrafter"/>
</dbReference>
<sequence length="110" mass="12264">MFDLEIIPAMTKLKGISCFCLNENPDTNNPFSVEICVAKRKQLMICHVTDDKIILLRDIVISEPALVMAMDGQYVGLALSSKYVVLDTESGHAQDLFPYDSNTTTPLVKR</sequence>
<dbReference type="AlphaFoldDB" id="A0A087TLP4"/>
<organism evidence="1 2">
    <name type="scientific">Stegodyphus mimosarum</name>
    <name type="common">African social velvet spider</name>
    <dbReference type="NCBI Taxonomy" id="407821"/>
    <lineage>
        <taxon>Eukaryota</taxon>
        <taxon>Metazoa</taxon>
        <taxon>Ecdysozoa</taxon>
        <taxon>Arthropoda</taxon>
        <taxon>Chelicerata</taxon>
        <taxon>Arachnida</taxon>
        <taxon>Araneae</taxon>
        <taxon>Araneomorphae</taxon>
        <taxon>Entelegynae</taxon>
        <taxon>Eresoidea</taxon>
        <taxon>Eresidae</taxon>
        <taxon>Stegodyphus</taxon>
    </lineage>
</organism>
<accession>A0A087TLP4</accession>
<keyword evidence="2" id="KW-1185">Reference proteome</keyword>
<reference evidence="1 2" key="1">
    <citation type="submission" date="2013-11" db="EMBL/GenBank/DDBJ databases">
        <title>Genome sequencing of Stegodyphus mimosarum.</title>
        <authorList>
            <person name="Bechsgaard J."/>
        </authorList>
    </citation>
    <scope>NUCLEOTIDE SEQUENCE [LARGE SCALE GENOMIC DNA]</scope>
</reference>
<dbReference type="OrthoDB" id="8169718at2759"/>
<dbReference type="GO" id="GO:0034058">
    <property type="term" value="P:endosomal vesicle fusion"/>
    <property type="evidence" value="ECO:0007669"/>
    <property type="project" value="TreeGrafter"/>
</dbReference>
<keyword evidence="1" id="KW-0675">Receptor</keyword>
<dbReference type="PANTHER" id="PTHR12894">
    <property type="entry name" value="CNH DOMAIN CONTAINING"/>
    <property type="match status" value="1"/>
</dbReference>
<feature type="non-terminal residue" evidence="1">
    <location>
        <position position="110"/>
    </location>
</feature>
<dbReference type="GO" id="GO:0006914">
    <property type="term" value="P:autophagy"/>
    <property type="evidence" value="ECO:0007669"/>
    <property type="project" value="TreeGrafter"/>
</dbReference>
<dbReference type="PANTHER" id="PTHR12894:SF27">
    <property type="entry name" value="TRANSFORMING GROWTH FACTOR-BETA RECEPTOR-ASSOCIATED PROTEIN 1"/>
    <property type="match status" value="1"/>
</dbReference>
<evidence type="ECO:0000313" key="1">
    <source>
        <dbReference type="EMBL" id="KFM66033.1"/>
    </source>
</evidence>
<dbReference type="Proteomes" id="UP000054359">
    <property type="component" value="Unassembled WGS sequence"/>
</dbReference>
<dbReference type="GO" id="GO:0005737">
    <property type="term" value="C:cytoplasm"/>
    <property type="evidence" value="ECO:0007669"/>
    <property type="project" value="TreeGrafter"/>
</dbReference>
<dbReference type="EMBL" id="KK115782">
    <property type="protein sequence ID" value="KFM66033.1"/>
    <property type="molecule type" value="Genomic_DNA"/>
</dbReference>
<name>A0A087TLP4_STEMI</name>
<dbReference type="InterPro" id="IPR032914">
    <property type="entry name" value="Vam6/VPS39/TRAP1"/>
</dbReference>
<protein>
    <submittedName>
        <fullName evidence="1">Transforming growth factor-beta receptor-associated protein 1</fullName>
    </submittedName>
</protein>
<gene>
    <name evidence="1" type="ORF">X975_06058</name>
</gene>
<evidence type="ECO:0000313" key="2">
    <source>
        <dbReference type="Proteomes" id="UP000054359"/>
    </source>
</evidence>
<proteinExistence type="predicted"/>
<dbReference type="STRING" id="407821.A0A087TLP4"/>